<dbReference type="NCBIfam" id="TIGR00229">
    <property type="entry name" value="sensory_box"/>
    <property type="match status" value="2"/>
</dbReference>
<evidence type="ECO:0000256" key="5">
    <source>
        <dbReference type="ARBA" id="ARBA00022777"/>
    </source>
</evidence>
<dbReference type="InterPro" id="IPR000014">
    <property type="entry name" value="PAS"/>
</dbReference>
<evidence type="ECO:0000256" key="3">
    <source>
        <dbReference type="ARBA" id="ARBA00022553"/>
    </source>
</evidence>
<sequence>MISPSTAFWLFDWLRQVLLAAPGDLDQVPLAWARLDAGGCIRQLNSGWYELTGHRLSHCLGQPLANFLHPADVQAWTQALEQLRPARTEVLLLRYLTCSGERRWVEVRLRRRLGGFVASLGDITGQMQRRQSLQASHRSLSNLLDGLPMMVYRCRNNRHWSMEYVSAGCLELTGYRPEQLLDSRSLTFNDLIHPDDREHVWAEVQAGLQAQRAFVFDYRLLCADGQEKQVREHGNGIYAANGEVLGLEGVVLASA</sequence>
<keyword evidence="5" id="KW-0418">Kinase</keyword>
<organism evidence="7 8">
    <name type="scientific">Stutzerimonas stutzeri</name>
    <name type="common">Pseudomonas stutzeri</name>
    <dbReference type="NCBI Taxonomy" id="316"/>
    <lineage>
        <taxon>Bacteria</taxon>
        <taxon>Pseudomonadati</taxon>
        <taxon>Pseudomonadota</taxon>
        <taxon>Gammaproteobacteria</taxon>
        <taxon>Pseudomonadales</taxon>
        <taxon>Pseudomonadaceae</taxon>
        <taxon>Stutzerimonas</taxon>
    </lineage>
</organism>
<dbReference type="EC" id="2.7.13.3" evidence="2"/>
<dbReference type="AlphaFoldDB" id="A0A2N8T6Y8"/>
<accession>A0A2N8T6Y8</accession>
<proteinExistence type="predicted"/>
<keyword evidence="4" id="KW-0808">Transferase</keyword>
<evidence type="ECO:0000256" key="1">
    <source>
        <dbReference type="ARBA" id="ARBA00000085"/>
    </source>
</evidence>
<evidence type="ECO:0000313" key="7">
    <source>
        <dbReference type="EMBL" id="PNG10476.1"/>
    </source>
</evidence>
<dbReference type="SUPFAM" id="SSF55785">
    <property type="entry name" value="PYP-like sensor domain (PAS domain)"/>
    <property type="match status" value="2"/>
</dbReference>
<dbReference type="CDD" id="cd00130">
    <property type="entry name" value="PAS"/>
    <property type="match status" value="2"/>
</dbReference>
<dbReference type="PANTHER" id="PTHR43304:SF1">
    <property type="entry name" value="PAC DOMAIN-CONTAINING PROTEIN"/>
    <property type="match status" value="1"/>
</dbReference>
<comment type="catalytic activity">
    <reaction evidence="1">
        <text>ATP + protein L-histidine = ADP + protein N-phospho-L-histidine.</text>
        <dbReference type="EC" id="2.7.13.3"/>
    </reaction>
</comment>
<dbReference type="Gene3D" id="3.30.450.20">
    <property type="entry name" value="PAS domain"/>
    <property type="match status" value="2"/>
</dbReference>
<dbReference type="EMBL" id="POUT01000002">
    <property type="protein sequence ID" value="PNG10476.1"/>
    <property type="molecule type" value="Genomic_DNA"/>
</dbReference>
<name>A0A2N8T6Y8_STUST</name>
<dbReference type="Pfam" id="PF08447">
    <property type="entry name" value="PAS_3"/>
    <property type="match status" value="1"/>
</dbReference>
<gene>
    <name evidence="7" type="ORF">CXK94_04475</name>
</gene>
<evidence type="ECO:0000256" key="4">
    <source>
        <dbReference type="ARBA" id="ARBA00022679"/>
    </source>
</evidence>
<keyword evidence="3" id="KW-0597">Phosphoprotein</keyword>
<dbReference type="SMART" id="SM00091">
    <property type="entry name" value="PAS"/>
    <property type="match status" value="2"/>
</dbReference>
<dbReference type="InterPro" id="IPR035965">
    <property type="entry name" value="PAS-like_dom_sf"/>
</dbReference>
<dbReference type="PANTHER" id="PTHR43304">
    <property type="entry name" value="PHYTOCHROME-LIKE PROTEIN CPH1"/>
    <property type="match status" value="1"/>
</dbReference>
<protein>
    <recommendedName>
        <fullName evidence="2">histidine kinase</fullName>
        <ecNumber evidence="2">2.7.13.3</ecNumber>
    </recommendedName>
</protein>
<dbReference type="GO" id="GO:0004673">
    <property type="term" value="F:protein histidine kinase activity"/>
    <property type="evidence" value="ECO:0007669"/>
    <property type="project" value="UniProtKB-EC"/>
</dbReference>
<dbReference type="Pfam" id="PF08448">
    <property type="entry name" value="PAS_4"/>
    <property type="match status" value="1"/>
</dbReference>
<dbReference type="RefSeq" id="WP_102893450.1">
    <property type="nucleotide sequence ID" value="NZ_JAMOHU010000001.1"/>
</dbReference>
<dbReference type="Proteomes" id="UP000236023">
    <property type="component" value="Unassembled WGS sequence"/>
</dbReference>
<dbReference type="InterPro" id="IPR013655">
    <property type="entry name" value="PAS_fold_3"/>
</dbReference>
<reference evidence="7 8" key="1">
    <citation type="submission" date="2018-01" db="EMBL/GenBank/DDBJ databases">
        <title>Denitrification phenotypes of diverse strains of Pseudomonas stutzeri.</title>
        <authorList>
            <person name="Milligan D.A."/>
            <person name="Bergaust L."/>
            <person name="Bakken L.R."/>
            <person name="Frostegard A."/>
        </authorList>
    </citation>
    <scope>NUCLEOTIDE SEQUENCE [LARGE SCALE GENOMIC DNA]</scope>
    <source>
        <strain evidence="7 8">24a75</strain>
    </source>
</reference>
<feature type="domain" description="PAS" evidence="6">
    <location>
        <begin position="136"/>
        <end position="211"/>
    </location>
</feature>
<evidence type="ECO:0000313" key="8">
    <source>
        <dbReference type="Proteomes" id="UP000236023"/>
    </source>
</evidence>
<dbReference type="InterPro" id="IPR013656">
    <property type="entry name" value="PAS_4"/>
</dbReference>
<dbReference type="InterPro" id="IPR052162">
    <property type="entry name" value="Sensor_kinase/Photoreceptor"/>
</dbReference>
<comment type="caution">
    <text evidence="7">The sequence shown here is derived from an EMBL/GenBank/DDBJ whole genome shotgun (WGS) entry which is preliminary data.</text>
</comment>
<evidence type="ECO:0000259" key="6">
    <source>
        <dbReference type="PROSITE" id="PS50112"/>
    </source>
</evidence>
<evidence type="ECO:0000256" key="2">
    <source>
        <dbReference type="ARBA" id="ARBA00012438"/>
    </source>
</evidence>
<dbReference type="PROSITE" id="PS50112">
    <property type="entry name" value="PAS"/>
    <property type="match status" value="1"/>
</dbReference>